<evidence type="ECO:0000313" key="8">
    <source>
        <dbReference type="Proteomes" id="UP000321583"/>
    </source>
</evidence>
<keyword evidence="3" id="KW-1003">Cell membrane</keyword>
<dbReference type="GO" id="GO:0012505">
    <property type="term" value="C:endomembrane system"/>
    <property type="evidence" value="ECO:0007669"/>
    <property type="project" value="UniProtKB-SubCell"/>
</dbReference>
<dbReference type="EMBL" id="VLJS01000048">
    <property type="protein sequence ID" value="TWH14953.1"/>
    <property type="molecule type" value="Genomic_DNA"/>
</dbReference>
<evidence type="ECO:0000256" key="2">
    <source>
        <dbReference type="ARBA" id="ARBA00022448"/>
    </source>
</evidence>
<dbReference type="SUPFAM" id="SSF53850">
    <property type="entry name" value="Periplasmic binding protein-like II"/>
    <property type="match status" value="1"/>
</dbReference>
<dbReference type="Proteomes" id="UP000321583">
    <property type="component" value="Unassembled WGS sequence"/>
</dbReference>
<keyword evidence="5" id="KW-0732">Signal</keyword>
<dbReference type="Pfam" id="PF13379">
    <property type="entry name" value="NMT1_2"/>
    <property type="match status" value="1"/>
</dbReference>
<keyword evidence="6" id="KW-0472">Membrane</keyword>
<gene>
    <name evidence="7" type="ORF">L613_002000000070</name>
</gene>
<protein>
    <submittedName>
        <fullName evidence="7">Nitrate/nitrite transport system substrate-binding protein</fullName>
    </submittedName>
</protein>
<dbReference type="OrthoDB" id="9815454at2"/>
<organism evidence="7 8">
    <name type="scientific">Pseudoxanthomonas taiwanensis J19</name>
    <dbReference type="NCBI Taxonomy" id="935569"/>
    <lineage>
        <taxon>Bacteria</taxon>
        <taxon>Pseudomonadati</taxon>
        <taxon>Pseudomonadota</taxon>
        <taxon>Gammaproteobacteria</taxon>
        <taxon>Lysobacterales</taxon>
        <taxon>Lysobacteraceae</taxon>
        <taxon>Pseudoxanthomonas</taxon>
    </lineage>
</organism>
<dbReference type="RefSeq" id="WP_037034254.1">
    <property type="nucleotide sequence ID" value="NZ_VLJS01000048.1"/>
</dbReference>
<dbReference type="Gene3D" id="3.40.190.10">
    <property type="entry name" value="Periplasmic binding protein-like II"/>
    <property type="match status" value="2"/>
</dbReference>
<accession>A0A562DZG5</accession>
<dbReference type="AlphaFoldDB" id="A0A562DZG5"/>
<keyword evidence="4" id="KW-0997">Cell inner membrane</keyword>
<evidence type="ECO:0000256" key="3">
    <source>
        <dbReference type="ARBA" id="ARBA00022475"/>
    </source>
</evidence>
<evidence type="ECO:0000256" key="4">
    <source>
        <dbReference type="ARBA" id="ARBA00022519"/>
    </source>
</evidence>
<dbReference type="CDD" id="cd13553">
    <property type="entry name" value="PBP2_NrtA_CpmA_like"/>
    <property type="match status" value="1"/>
</dbReference>
<comment type="caution">
    <text evidence="7">The sequence shown here is derived from an EMBL/GenBank/DDBJ whole genome shotgun (WGS) entry which is preliminary data.</text>
</comment>
<evidence type="ECO:0000256" key="5">
    <source>
        <dbReference type="ARBA" id="ARBA00022729"/>
    </source>
</evidence>
<reference evidence="7 8" key="1">
    <citation type="submission" date="2019-07" db="EMBL/GenBank/DDBJ databases">
        <title>Genome sequencing of lignin-degrading bacterial isolates.</title>
        <authorList>
            <person name="Gladden J."/>
        </authorList>
    </citation>
    <scope>NUCLEOTIDE SEQUENCE [LARGE SCALE GENOMIC DNA]</scope>
    <source>
        <strain evidence="7 8">J19</strain>
    </source>
</reference>
<sequence>MTDTRATTAFLRPLDVGFMPLLDAAPLLAASHLGLDRRHGLQLRLHRQPSWATLRDRLLTGALDAAQAMSAMVLGVQAGIGGPQADLAILLGLNRNGQAIVLSPALAAGLAEGGPLPELLRALPRRPVFAQTFPTGTHALWLYYWLAAQGVDPLRDIEAVTLPPPRMPQALAAGELDGFCAGEPWGAEAENLGAGRRVAASGQLWPGHPEKVLATRRSFAALEPEVSVALTAAVLEGCRWLDADPDHRRQAAQWLSADDAIGVPAQRLLAGLLPAGEPGQVLQFHADGQANFPWISDGRWILGQFRRWGWLPPADGDEAWLVDVFRTGSYREAAALLGVPVPDGDSRPGAPAPP</sequence>
<name>A0A562DZG5_9GAMM</name>
<dbReference type="PANTHER" id="PTHR30024">
    <property type="entry name" value="ALIPHATIC SULFONATES-BINDING PROTEIN-RELATED"/>
    <property type="match status" value="1"/>
</dbReference>
<evidence type="ECO:0000313" key="7">
    <source>
        <dbReference type="EMBL" id="TWH14953.1"/>
    </source>
</evidence>
<keyword evidence="2" id="KW-0813">Transport</keyword>
<evidence type="ECO:0000256" key="6">
    <source>
        <dbReference type="ARBA" id="ARBA00023136"/>
    </source>
</evidence>
<comment type="subcellular location">
    <subcellularLocation>
        <location evidence="1">Endomembrane system</location>
    </subcellularLocation>
</comment>
<proteinExistence type="predicted"/>
<keyword evidence="8" id="KW-1185">Reference proteome</keyword>
<dbReference type="InterPro" id="IPR044527">
    <property type="entry name" value="NrtA/CpmA_ABC-bd_dom"/>
</dbReference>
<evidence type="ECO:0000256" key="1">
    <source>
        <dbReference type="ARBA" id="ARBA00004308"/>
    </source>
</evidence>
<dbReference type="PANTHER" id="PTHR30024:SF7">
    <property type="entry name" value="NITRATE_NITRITE BINDING PROTEIN NRTA"/>
    <property type="match status" value="1"/>
</dbReference>